<dbReference type="EMBL" id="AAXT01000001">
    <property type="protein sequence ID" value="EDO07605.1"/>
    <property type="molecule type" value="Genomic_DNA"/>
</dbReference>
<keyword evidence="1" id="KW-0175">Coiled coil</keyword>
<gene>
    <name evidence="4" type="ORF">BBOV_III000380</name>
</gene>
<name>A7AM21_BABBO</name>
<accession>A7AM21</accession>
<keyword evidence="5" id="KW-1185">Reference proteome</keyword>
<evidence type="ECO:0000259" key="3">
    <source>
        <dbReference type="Pfam" id="PF07713"/>
    </source>
</evidence>
<organism evidence="4 5">
    <name type="scientific">Babesia bovis</name>
    <dbReference type="NCBI Taxonomy" id="5865"/>
    <lineage>
        <taxon>Eukaryota</taxon>
        <taxon>Sar</taxon>
        <taxon>Alveolata</taxon>
        <taxon>Apicomplexa</taxon>
        <taxon>Aconoidasida</taxon>
        <taxon>Piroplasmida</taxon>
        <taxon>Babesiidae</taxon>
        <taxon>Babesia</taxon>
    </lineage>
</organism>
<feature type="domain" description="G patch" evidence="3">
    <location>
        <begin position="150"/>
        <end position="190"/>
    </location>
</feature>
<feature type="region of interest" description="Disordered" evidence="2">
    <location>
        <begin position="284"/>
        <end position="307"/>
    </location>
</feature>
<evidence type="ECO:0000313" key="5">
    <source>
        <dbReference type="Proteomes" id="UP000002173"/>
    </source>
</evidence>
<feature type="coiled-coil region" evidence="1">
    <location>
        <begin position="94"/>
        <end position="128"/>
    </location>
</feature>
<dbReference type="STRING" id="5865.A7AM21"/>
<dbReference type="InterPro" id="IPR011666">
    <property type="entry name" value="DUF1604"/>
</dbReference>
<dbReference type="Pfam" id="PF07713">
    <property type="entry name" value="DUF1604"/>
    <property type="match status" value="1"/>
</dbReference>
<dbReference type="eggNOG" id="ENOG502TNEB">
    <property type="taxonomic scope" value="Eukaryota"/>
</dbReference>
<proteinExistence type="predicted"/>
<protein>
    <recommendedName>
        <fullName evidence="3">G patch domain-containing protein</fullName>
    </recommendedName>
</protein>
<dbReference type="InterPro" id="IPR013865">
    <property type="entry name" value="FAM32A"/>
</dbReference>
<evidence type="ECO:0000256" key="1">
    <source>
        <dbReference type="SAM" id="Coils"/>
    </source>
</evidence>
<evidence type="ECO:0000256" key="2">
    <source>
        <dbReference type="SAM" id="MobiDB-lite"/>
    </source>
</evidence>
<reference evidence="4 5" key="1">
    <citation type="journal article" date="2007" name="PLoS Pathog.">
        <title>Genome sequence of Babesia bovis and comparative analysis of apicomplexan hemoprotozoa.</title>
        <authorList>
            <person name="Brayton K.A."/>
            <person name="Lau A.O.T."/>
            <person name="Herndon D.R."/>
            <person name="Hannick L."/>
            <person name="Kappmeyer L.S."/>
            <person name="Berens S.J."/>
            <person name="Bidwell S.L."/>
            <person name="Brown W.C."/>
            <person name="Crabtree J."/>
            <person name="Fadrosh D."/>
            <person name="Feldblum T."/>
            <person name="Forberger H.A."/>
            <person name="Haas B.J."/>
            <person name="Howell J.M."/>
            <person name="Khouri H."/>
            <person name="Koo H."/>
            <person name="Mann D.J."/>
            <person name="Norimine J."/>
            <person name="Paulsen I.T."/>
            <person name="Radune D."/>
            <person name="Ren Q."/>
            <person name="Smith R.K. Jr."/>
            <person name="Suarez C.E."/>
            <person name="White O."/>
            <person name="Wortman J.R."/>
            <person name="Knowles D.P. Jr."/>
            <person name="McElwain T.F."/>
            <person name="Nene V.M."/>
        </authorList>
    </citation>
    <scope>NUCLEOTIDE SEQUENCE [LARGE SCALE GENOMIC DNA]</scope>
    <source>
        <strain evidence="4">T2Bo</strain>
    </source>
</reference>
<dbReference type="AlphaFoldDB" id="A7AM21"/>
<comment type="caution">
    <text evidence="4">The sequence shown here is derived from an EMBL/GenBank/DDBJ whole genome shotgun (WGS) entry which is preliminary data.</text>
</comment>
<dbReference type="Pfam" id="PF08555">
    <property type="entry name" value="FAM32A"/>
    <property type="match status" value="1"/>
</dbReference>
<dbReference type="GO" id="GO:0006397">
    <property type="term" value="P:mRNA processing"/>
    <property type="evidence" value="ECO:0007669"/>
    <property type="project" value="InterPro"/>
</dbReference>
<evidence type="ECO:0000313" key="4">
    <source>
        <dbReference type="EMBL" id="EDO07605.1"/>
    </source>
</evidence>
<dbReference type="InParanoid" id="A7AM21"/>
<dbReference type="OMA" id="KFRIRTK"/>
<dbReference type="VEuPathDB" id="PiroplasmaDB:BBOV_III000385"/>
<sequence>MVVDKTYENVVKGGLRIKGKLIAKNKKVIDTNTNKPKDVIEVKKLLPKPDVESSDALQSKINQVMLNESLTTTEKTFLIAQIKRSSKKVDDVLKESHREKVEKFNKKLASLSEQTDLLNKRAKEFEKTKGLQYRQNREKIKRNDIVTHYTVDTKEGFVPANFKSSKSSRALYTHQNVRSFTDVEDSDIIGKNTLKAININRVGLKRNIANILNAMGFMNKKRFIGPMNITAIHNKVSTTLEGVGFRIDDPTIPGNLQFIKSTSNDAKTHNSQSAILDTNKCDDSEAQSSMHKDENQNMSFSRSGDENATHKLTKHVDDREFDLGEIKYYYQHLYGYIVNVMDKKDDFLDKISEGLDFTSKSVMSQKAVKRGRNVEIYTFDNELLQRFNIKSSRGADEMGVKSVDLPATNEINAGKMLPAELFRRIFGN</sequence>
<dbReference type="Proteomes" id="UP000002173">
    <property type="component" value="Chromosome 3"/>
</dbReference>